<dbReference type="OMA" id="DKCIYYW"/>
<evidence type="ECO:0000256" key="4">
    <source>
        <dbReference type="ARBA" id="ARBA00022473"/>
    </source>
</evidence>
<evidence type="ECO:0000313" key="19">
    <source>
        <dbReference type="Proteomes" id="UP000001554"/>
    </source>
</evidence>
<evidence type="ECO:0000256" key="2">
    <source>
        <dbReference type="ARBA" id="ARBA00004496"/>
    </source>
</evidence>
<evidence type="ECO:0000256" key="3">
    <source>
        <dbReference type="ARBA" id="ARBA00008495"/>
    </source>
</evidence>
<dbReference type="PROSITE" id="PS51394">
    <property type="entry name" value="PFU"/>
    <property type="match status" value="1"/>
</dbReference>
<keyword evidence="8" id="KW-0524">Neurogenesis</keyword>
<dbReference type="FunFam" id="1.25.10.10:FF:000163">
    <property type="entry name" value="Phospholipase A-2-activating protein, putative"/>
    <property type="match status" value="1"/>
</dbReference>
<dbReference type="GO" id="GO:0016005">
    <property type="term" value="F:phospholipase A2 activator activity"/>
    <property type="evidence" value="ECO:0007669"/>
    <property type="project" value="UniProtKB-ARBA"/>
</dbReference>
<dbReference type="Pfam" id="PF08324">
    <property type="entry name" value="PUL"/>
    <property type="match status" value="1"/>
</dbReference>
<dbReference type="InterPro" id="IPR016024">
    <property type="entry name" value="ARM-type_fold"/>
</dbReference>
<dbReference type="RefSeq" id="XP_035698914.1">
    <property type="nucleotide sequence ID" value="XM_035843021.1"/>
</dbReference>
<dbReference type="FunFam" id="2.130.10.10:FF:000175">
    <property type="entry name" value="Phospholipase A-2-activating protein"/>
    <property type="match status" value="1"/>
</dbReference>
<dbReference type="PROSITE" id="PS50294">
    <property type="entry name" value="WD_REPEATS_REGION"/>
    <property type="match status" value="2"/>
</dbReference>
<comment type="similarity">
    <text evidence="3">Belongs to the WD repeat PLAP family.</text>
</comment>
<dbReference type="CDD" id="cd00200">
    <property type="entry name" value="WD40"/>
    <property type="match status" value="1"/>
</dbReference>
<feature type="repeat" description="WD" evidence="14">
    <location>
        <begin position="148"/>
        <end position="179"/>
    </location>
</feature>
<keyword evidence="10" id="KW-0539">Nucleus</keyword>
<dbReference type="PANTHER" id="PTHR19849:SF0">
    <property type="entry name" value="PHOSPHOLIPASE A-2-ACTIVATING PROTEIN"/>
    <property type="match status" value="1"/>
</dbReference>
<evidence type="ECO:0000256" key="1">
    <source>
        <dbReference type="ARBA" id="ARBA00004123"/>
    </source>
</evidence>
<evidence type="ECO:0000256" key="11">
    <source>
        <dbReference type="ARBA" id="ARBA00034103"/>
    </source>
</evidence>
<evidence type="ECO:0000256" key="7">
    <source>
        <dbReference type="ARBA" id="ARBA00022737"/>
    </source>
</evidence>
<dbReference type="GO" id="GO:0043130">
    <property type="term" value="F:ubiquitin binding"/>
    <property type="evidence" value="ECO:0000318"/>
    <property type="project" value="GO_Central"/>
</dbReference>
<evidence type="ECO:0000256" key="13">
    <source>
        <dbReference type="ARBA" id="ARBA00068665"/>
    </source>
</evidence>
<feature type="repeat" description="WD" evidence="14">
    <location>
        <begin position="228"/>
        <end position="260"/>
    </location>
</feature>
<evidence type="ECO:0000259" key="17">
    <source>
        <dbReference type="PROSITE" id="PS51396"/>
    </source>
</evidence>
<dbReference type="GeneID" id="118431732"/>
<dbReference type="Gene3D" id="1.25.10.10">
    <property type="entry name" value="Leucine-rich Repeat Variant"/>
    <property type="match status" value="1"/>
</dbReference>
<dbReference type="InterPro" id="IPR015943">
    <property type="entry name" value="WD40/YVTN_repeat-like_dom_sf"/>
</dbReference>
<keyword evidence="19" id="KW-1185">Reference proteome</keyword>
<keyword evidence="5" id="KW-0963">Cytoplasm</keyword>
<dbReference type="GO" id="GO:0005737">
    <property type="term" value="C:cytoplasm"/>
    <property type="evidence" value="ECO:0000318"/>
    <property type="project" value="GO_Central"/>
</dbReference>
<evidence type="ECO:0000313" key="18">
    <source>
        <dbReference type="EMBL" id="EEN62890.1"/>
    </source>
</evidence>
<feature type="repeat" description="WD" evidence="14">
    <location>
        <begin position="188"/>
        <end position="218"/>
    </location>
</feature>
<reference evidence="20" key="3">
    <citation type="submission" date="2025-04" db="UniProtKB">
        <authorList>
            <consortium name="RefSeq"/>
        </authorList>
    </citation>
    <scope>IDENTIFICATION</scope>
    <source>
        <strain evidence="20">S238N-H82</strain>
        <tissue evidence="20">Testes</tissue>
    </source>
</reference>
<evidence type="ECO:0000256" key="10">
    <source>
        <dbReference type="ARBA" id="ARBA00023242"/>
    </source>
</evidence>
<proteinExistence type="inferred from homology"/>
<dbReference type="GO" id="GO:0005634">
    <property type="term" value="C:nucleus"/>
    <property type="evidence" value="ECO:0000318"/>
    <property type="project" value="GO_Central"/>
</dbReference>
<dbReference type="eggNOG" id="KOG0301">
    <property type="taxonomic scope" value="Eukaryota"/>
</dbReference>
<dbReference type="EMBL" id="GG666493">
    <property type="protein sequence ID" value="EEN62890.1"/>
    <property type="molecule type" value="Genomic_DNA"/>
</dbReference>
<reference evidence="18" key="1">
    <citation type="journal article" date="2008" name="Nature">
        <title>The amphioxus genome and the evolution of the chordate karyotype.</title>
        <authorList>
            <consortium name="US DOE Joint Genome Institute (JGI-PGF)"/>
            <person name="Putnam N.H."/>
            <person name="Butts T."/>
            <person name="Ferrier D.E.K."/>
            <person name="Furlong R.F."/>
            <person name="Hellsten U."/>
            <person name="Kawashima T."/>
            <person name="Robinson-Rechavi M."/>
            <person name="Shoguchi E."/>
            <person name="Terry A."/>
            <person name="Yu J.-K."/>
            <person name="Benito-Gutierrez E.L."/>
            <person name="Dubchak I."/>
            <person name="Garcia-Fernandez J."/>
            <person name="Gibson-Brown J.J."/>
            <person name="Grigoriev I.V."/>
            <person name="Horton A.C."/>
            <person name="de Jong P.J."/>
            <person name="Jurka J."/>
            <person name="Kapitonov V.V."/>
            <person name="Kohara Y."/>
            <person name="Kuroki Y."/>
            <person name="Lindquist E."/>
            <person name="Lucas S."/>
            <person name="Osoegawa K."/>
            <person name="Pennacchio L.A."/>
            <person name="Salamov A.A."/>
            <person name="Satou Y."/>
            <person name="Sauka-Spengler T."/>
            <person name="Schmutz J."/>
            <person name="Shin-I T."/>
            <person name="Toyoda A."/>
            <person name="Bronner-Fraser M."/>
            <person name="Fujiyama A."/>
            <person name="Holland L.Z."/>
            <person name="Holland P.W.H."/>
            <person name="Satoh N."/>
            <person name="Rokhsar D.S."/>
        </authorList>
    </citation>
    <scope>NUCLEOTIDE SEQUENCE [LARGE SCALE GENOMIC DNA]</scope>
    <source>
        <strain evidence="18">S238N-H82</strain>
        <tissue evidence="18">Testes</tissue>
    </source>
</reference>
<feature type="domain" description="PUL" evidence="17">
    <location>
        <begin position="534"/>
        <end position="795"/>
    </location>
</feature>
<keyword evidence="7" id="KW-0677">Repeat</keyword>
<dbReference type="FunFam" id="3.10.20.870:FF:000001">
    <property type="entry name" value="Phospholipase A-2-activating protein-like"/>
    <property type="match status" value="1"/>
</dbReference>
<evidence type="ECO:0000256" key="15">
    <source>
        <dbReference type="SAM" id="MobiDB-lite"/>
    </source>
</evidence>
<dbReference type="Gene3D" id="3.10.20.870">
    <property type="entry name" value="PFU (PLAA family ubiquitin binding), C-terminal domain"/>
    <property type="match status" value="1"/>
</dbReference>
<dbReference type="GO" id="GO:0045202">
    <property type="term" value="C:synapse"/>
    <property type="evidence" value="ECO:0007669"/>
    <property type="project" value="UniProtKB-SubCell"/>
</dbReference>
<organism>
    <name type="scientific">Branchiostoma floridae</name>
    <name type="common">Florida lancelet</name>
    <name type="synonym">Amphioxus</name>
    <dbReference type="NCBI Taxonomy" id="7739"/>
    <lineage>
        <taxon>Eukaryota</taxon>
        <taxon>Metazoa</taxon>
        <taxon>Chordata</taxon>
        <taxon>Cephalochordata</taxon>
        <taxon>Leptocardii</taxon>
        <taxon>Amphioxiformes</taxon>
        <taxon>Branchiostomatidae</taxon>
        <taxon>Branchiostoma</taxon>
    </lineage>
</organism>
<dbReference type="InterPro" id="IPR011989">
    <property type="entry name" value="ARM-like"/>
</dbReference>
<evidence type="ECO:0000256" key="5">
    <source>
        <dbReference type="ARBA" id="ARBA00022490"/>
    </source>
</evidence>
<dbReference type="GO" id="GO:0043161">
    <property type="term" value="P:proteasome-mediated ubiquitin-dependent protein catabolic process"/>
    <property type="evidence" value="ECO:0000318"/>
    <property type="project" value="GO_Central"/>
</dbReference>
<evidence type="ECO:0000313" key="20">
    <source>
        <dbReference type="RefSeq" id="XP_035698914.1"/>
    </source>
</evidence>
<comment type="function">
    <text evidence="12">Plays a role in protein ubiquitination, sorting and degradation through its association with VCP. Involved in ubiquitin-mediated membrane proteins trafficking to late endosomes in an ESCRT-dependent manner, and hence plays a role in synaptic vesicle recycling. May play a role in macroautophagy, regulating for instance the clearance of damaged lysosomes. Plays a role in cerebellar Purkinje cell development. Positively regulates cytosolic and calcium-independent phospholipase A2 activities in a tumor necrosis factor alpha (TNF-alpha)- or lipopolysaccharide (LPS)-dependent manner, and hence prostaglandin E2 biosynthesis.</text>
</comment>
<dbReference type="InterPro" id="IPR015155">
    <property type="entry name" value="PFU"/>
</dbReference>
<dbReference type="OrthoDB" id="10265988at2759"/>
<dbReference type="InterPro" id="IPR036322">
    <property type="entry name" value="WD40_repeat_dom_sf"/>
</dbReference>
<sequence length="798" mass="86380">MAASDTGVYKLRCSLIGHSMDVRAVAAAVYPDGAVVTASRDQTARLWAPNSDDNGFMEAHVMTGHSKFISSVCLLPPSDDYPHGMVVTGSNDHSIHIYSLESPEPVFKLTGHKNTVCSLAAGKFGTLLSGSWDKTARVWLKDRCMMTLSGHEAAVWAVAIMPEHGIMLTGSADKTIKMWRTGKCELTFTGHEDCVRSLAVVSNVEFLSASNDGSIRRWLTTGECSQVYYGHTNYVYSLAMLPNGQDFVTSGEDRTVRVWKGGECVQTITLQAQSVWSVACLSNGDIAVGASDNVTRVFTCAPERYASPEEIKEFEEQVASSTIPAKAAADMDGININELPGKEDLENPGTKEGQTKLVRSGMTVEAYQWSVAQQEWTKIGDVVGSDEGTGGTGEKVWYEGKEYDHVFTVDLGDGSPKLKLPYNLSDDPWLAAHTFLEKNELSQLYLDQVAKFILENTKGLTVGPAPSAQQYADPFTGANRYVPGSAAPADVPQQGQGSTLGSDPFTGGGRYIPSYAARDMENNPPAHVPQPTNPYFPRVTPLLFEQANPGAIVGKIKEFNSKVPAELQLDESGLDQISQLLAVATNQQPGAPTAMQMNTLWKIVQWPKDVVFPALDVLRLALRHSDINQHFCNSKDGPQFLTHLRTFLSPDSSPANQMLALRAVCNMFAQPVGKGLAISQHSDILATTLDCSASTHKNVRIAMATIILNYAAVIQDPEDIEGKSQCLSAVAALLDTERENEACFRLLVALGSLMVGDDNAIALARSLDLLPVVARKRGITEAPKVAECARLVHQLLDA</sequence>
<feature type="region of interest" description="Disordered" evidence="15">
    <location>
        <begin position="485"/>
        <end position="504"/>
    </location>
</feature>
<dbReference type="Pfam" id="PF09070">
    <property type="entry name" value="PFU"/>
    <property type="match status" value="1"/>
</dbReference>
<protein>
    <recommendedName>
        <fullName evidence="13">Phospholipase A-2-activating protein</fullName>
    </recommendedName>
</protein>
<dbReference type="AlphaFoldDB" id="C3Y9Y1"/>
<evidence type="ECO:0000259" key="16">
    <source>
        <dbReference type="PROSITE" id="PS51394"/>
    </source>
</evidence>
<dbReference type="Pfam" id="PF00400">
    <property type="entry name" value="WD40"/>
    <property type="match status" value="6"/>
</dbReference>
<keyword evidence="9" id="KW-0770">Synapse</keyword>
<evidence type="ECO:0000256" key="14">
    <source>
        <dbReference type="PROSITE-ProRule" id="PRU00221"/>
    </source>
</evidence>
<dbReference type="SUPFAM" id="SSF50978">
    <property type="entry name" value="WD40 repeat-like"/>
    <property type="match status" value="1"/>
</dbReference>
<dbReference type="InterPro" id="IPR013535">
    <property type="entry name" value="PUL_dom"/>
</dbReference>
<reference evidence="19" key="2">
    <citation type="journal article" date="2020" name="Nat. Ecol. Evol.">
        <title>Deeply conserved synteny resolves early events in vertebrate evolution.</title>
        <authorList>
            <person name="Simakov O."/>
            <person name="Marletaz F."/>
            <person name="Yue J.X."/>
            <person name="O'Connell B."/>
            <person name="Jenkins J."/>
            <person name="Brandt A."/>
            <person name="Calef R."/>
            <person name="Tung C.H."/>
            <person name="Huang T.K."/>
            <person name="Schmutz J."/>
            <person name="Satoh N."/>
            <person name="Yu J.K."/>
            <person name="Putnam N.H."/>
            <person name="Green R.E."/>
            <person name="Rokhsar D.S."/>
        </authorList>
    </citation>
    <scope>NUCLEOTIDE SEQUENCE [LARGE SCALE GENOMIC DNA]</scope>
    <source>
        <strain evidence="19">S238N-H82</strain>
    </source>
</reference>
<keyword evidence="6 14" id="KW-0853">WD repeat</keyword>
<feature type="domain" description="PFU" evidence="16">
    <location>
        <begin position="368"/>
        <end position="467"/>
    </location>
</feature>
<dbReference type="Proteomes" id="UP000001554">
    <property type="component" value="Chromosome 15"/>
</dbReference>
<dbReference type="InParanoid" id="C3Y9Y1"/>
<dbReference type="PROSITE" id="PS51396">
    <property type="entry name" value="PUL"/>
    <property type="match status" value="1"/>
</dbReference>
<dbReference type="InterPro" id="IPR001680">
    <property type="entry name" value="WD40_rpt"/>
</dbReference>
<evidence type="ECO:0000256" key="9">
    <source>
        <dbReference type="ARBA" id="ARBA00023018"/>
    </source>
</evidence>
<accession>C3Y9Y1</accession>
<dbReference type="PANTHER" id="PTHR19849">
    <property type="entry name" value="PHOSPHOLIPASE A-2-ACTIVATING PROTEIN"/>
    <property type="match status" value="1"/>
</dbReference>
<evidence type="ECO:0000256" key="6">
    <source>
        <dbReference type="ARBA" id="ARBA00022574"/>
    </source>
</evidence>
<keyword evidence="4" id="KW-0217">Developmental protein</keyword>
<dbReference type="PROSITE" id="PS50082">
    <property type="entry name" value="WD_REPEATS_2"/>
    <property type="match status" value="4"/>
</dbReference>
<dbReference type="InterPro" id="IPR038122">
    <property type="entry name" value="PFU_sf"/>
</dbReference>
<dbReference type="SMART" id="SM00320">
    <property type="entry name" value="WD40"/>
    <property type="match status" value="7"/>
</dbReference>
<name>C3Y9Y1_BRAFL</name>
<evidence type="ECO:0000256" key="12">
    <source>
        <dbReference type="ARBA" id="ARBA00054829"/>
    </source>
</evidence>
<gene>
    <name evidence="20" type="primary">LOC118431732</name>
    <name evidence="18" type="ORF">BRAFLDRAFT_60329</name>
</gene>
<dbReference type="GO" id="GO:0007399">
    <property type="term" value="P:nervous system development"/>
    <property type="evidence" value="ECO:0007669"/>
    <property type="project" value="UniProtKB-KW"/>
</dbReference>
<dbReference type="SUPFAM" id="SSF48371">
    <property type="entry name" value="ARM repeat"/>
    <property type="match status" value="1"/>
</dbReference>
<dbReference type="Gene3D" id="2.130.10.10">
    <property type="entry name" value="YVTN repeat-like/Quinoprotein amine dehydrogenase"/>
    <property type="match status" value="1"/>
</dbReference>
<comment type="subcellular location">
    <subcellularLocation>
        <location evidence="2">Cytoplasm</location>
    </subcellularLocation>
    <subcellularLocation>
        <location evidence="1">Nucleus</location>
    </subcellularLocation>
    <subcellularLocation>
        <location evidence="11">Synapse</location>
    </subcellularLocation>
</comment>
<evidence type="ECO:0000256" key="8">
    <source>
        <dbReference type="ARBA" id="ARBA00022902"/>
    </source>
</evidence>
<dbReference type="GO" id="GO:0010992">
    <property type="term" value="P:ubiquitin recycling"/>
    <property type="evidence" value="ECO:0000318"/>
    <property type="project" value="GO_Central"/>
</dbReference>
<feature type="repeat" description="WD" evidence="14">
    <location>
        <begin position="109"/>
        <end position="139"/>
    </location>
</feature>
<dbReference type="KEGG" id="bfo:118431732"/>
<dbReference type="STRING" id="7739.C3Y9Y1"/>